<dbReference type="SUPFAM" id="SSF57783">
    <property type="entry name" value="Zinc beta-ribbon"/>
    <property type="match status" value="1"/>
</dbReference>
<dbReference type="GO" id="GO:0008270">
    <property type="term" value="F:zinc ion binding"/>
    <property type="evidence" value="ECO:0007669"/>
    <property type="project" value="UniProtKB-UniRule"/>
</dbReference>
<evidence type="ECO:0000313" key="16">
    <source>
        <dbReference type="Proteomes" id="UP001626550"/>
    </source>
</evidence>
<dbReference type="Pfam" id="PF01096">
    <property type="entry name" value="Zn_ribbon_TFIIS"/>
    <property type="match status" value="1"/>
</dbReference>
<dbReference type="SUPFAM" id="SSF47676">
    <property type="entry name" value="Conserved domain common to transcription factors TFIIS, elongin A, CRSP70"/>
    <property type="match status" value="1"/>
</dbReference>
<evidence type="ECO:0000256" key="6">
    <source>
        <dbReference type="ARBA" id="ARBA00023242"/>
    </source>
</evidence>
<dbReference type="CDD" id="cd13749">
    <property type="entry name" value="Zn-ribbon_TFIIS"/>
    <property type="match status" value="1"/>
</dbReference>
<dbReference type="FunFam" id="2.20.25.10:FF:000001">
    <property type="entry name" value="Probable Transcription elongation factor S-II"/>
    <property type="match status" value="1"/>
</dbReference>
<evidence type="ECO:0000256" key="3">
    <source>
        <dbReference type="ARBA" id="ARBA00022723"/>
    </source>
</evidence>
<keyword evidence="6 9" id="KW-0539">Nucleus</keyword>
<dbReference type="Pfam" id="PF08711">
    <property type="entry name" value="Med26"/>
    <property type="match status" value="1"/>
</dbReference>
<dbReference type="InterPro" id="IPR035100">
    <property type="entry name" value="TF_IIS-typ"/>
</dbReference>
<dbReference type="InterPro" id="IPR003617">
    <property type="entry name" value="TFIIS/CRSP70_N_sub"/>
</dbReference>
<sequence length="314" mass="35585">MDETVKAAKKLEKMLNNDSIVRTLYNVFYNLYIKDENAALKYLRQLKTLDMTLEILTKTGVGIIINRLRKETNNSEIASLGKNLIKRWKKLVPDKPDGSSKRSADDDRVSDDDGPIGTKRICTGADSDSNDRPVSQPSNPTPFFMLKNQDTSDPVRLKAREMIATALCAGEIPSGAFDAEYLAGRIETSVFKVFNDTDPKYKQRVRTRVMNLKDSNNPNLRINVLMGTVKPEKLAVMTSEEMASKEMKEMREKFIKETIDDHQMTTVGGTETDLLKCGKCRKNNCTYNQVQTRSADEPMTTFVYCNNCGHRWKV</sequence>
<dbReference type="AlphaFoldDB" id="A0ABD2PQN9"/>
<evidence type="ECO:0000256" key="10">
    <source>
        <dbReference type="RuleBase" id="RU368078"/>
    </source>
</evidence>
<evidence type="ECO:0000313" key="15">
    <source>
        <dbReference type="EMBL" id="KAL3309794.1"/>
    </source>
</evidence>
<keyword evidence="15" id="KW-0648">Protein biosynthesis</keyword>
<evidence type="ECO:0000256" key="2">
    <source>
        <dbReference type="ARBA" id="ARBA00009647"/>
    </source>
</evidence>
<feature type="domain" description="TFIIS-type" evidence="12">
    <location>
        <begin position="273"/>
        <end position="313"/>
    </location>
</feature>
<dbReference type="EMBL" id="JBJKFK010003535">
    <property type="protein sequence ID" value="KAL3309794.1"/>
    <property type="molecule type" value="Genomic_DNA"/>
</dbReference>
<dbReference type="PIRSF" id="PIRSF006704">
    <property type="entry name" value="TF_IIS"/>
    <property type="match status" value="1"/>
</dbReference>
<evidence type="ECO:0000256" key="8">
    <source>
        <dbReference type="PROSITE-ProRule" id="PRU00472"/>
    </source>
</evidence>
<dbReference type="InterPro" id="IPR035441">
    <property type="entry name" value="TFIIS/LEDGF_dom_sf"/>
</dbReference>
<dbReference type="InterPro" id="IPR003618">
    <property type="entry name" value="TFIIS_cen_dom"/>
</dbReference>
<evidence type="ECO:0000256" key="4">
    <source>
        <dbReference type="ARBA" id="ARBA00022771"/>
    </source>
</evidence>
<dbReference type="InterPro" id="IPR036575">
    <property type="entry name" value="TFIIS_cen_dom_sf"/>
</dbReference>
<evidence type="ECO:0000256" key="11">
    <source>
        <dbReference type="SAM" id="MobiDB-lite"/>
    </source>
</evidence>
<dbReference type="SUPFAM" id="SSF46942">
    <property type="entry name" value="Elongation factor TFIIS domain 2"/>
    <property type="match status" value="1"/>
</dbReference>
<organism evidence="15 16">
    <name type="scientific">Cichlidogyrus casuarinus</name>
    <dbReference type="NCBI Taxonomy" id="1844966"/>
    <lineage>
        <taxon>Eukaryota</taxon>
        <taxon>Metazoa</taxon>
        <taxon>Spiralia</taxon>
        <taxon>Lophotrochozoa</taxon>
        <taxon>Platyhelminthes</taxon>
        <taxon>Monogenea</taxon>
        <taxon>Monopisthocotylea</taxon>
        <taxon>Dactylogyridea</taxon>
        <taxon>Ancyrocephalidae</taxon>
        <taxon>Cichlidogyrus</taxon>
    </lineage>
</organism>
<keyword evidence="10" id="KW-0805">Transcription regulation</keyword>
<evidence type="ECO:0000256" key="7">
    <source>
        <dbReference type="ARBA" id="ARBA00025408"/>
    </source>
</evidence>
<dbReference type="PANTHER" id="PTHR11477:SF0">
    <property type="entry name" value="IP08861P-RELATED"/>
    <property type="match status" value="1"/>
</dbReference>
<evidence type="ECO:0000259" key="13">
    <source>
        <dbReference type="PROSITE" id="PS51319"/>
    </source>
</evidence>
<comment type="caution">
    <text evidence="15">The sequence shown here is derived from an EMBL/GenBank/DDBJ whole genome shotgun (WGS) entry which is preliminary data.</text>
</comment>
<dbReference type="NCBIfam" id="TIGR01385">
    <property type="entry name" value="TFSII"/>
    <property type="match status" value="1"/>
</dbReference>
<dbReference type="GO" id="GO:0003746">
    <property type="term" value="F:translation elongation factor activity"/>
    <property type="evidence" value="ECO:0007669"/>
    <property type="project" value="UniProtKB-KW"/>
</dbReference>
<proteinExistence type="inferred from homology"/>
<keyword evidence="16" id="KW-1185">Reference proteome</keyword>
<accession>A0ABD2PQN9</accession>
<dbReference type="PROSITE" id="PS51321">
    <property type="entry name" value="TFIIS_CENTRAL"/>
    <property type="match status" value="1"/>
</dbReference>
<dbReference type="PROSITE" id="PS00466">
    <property type="entry name" value="ZF_TFIIS_1"/>
    <property type="match status" value="1"/>
</dbReference>
<dbReference type="PROSITE" id="PS51319">
    <property type="entry name" value="TFIIS_N"/>
    <property type="match status" value="1"/>
</dbReference>
<dbReference type="Gene3D" id="1.10.472.30">
    <property type="entry name" value="Transcription elongation factor S-II, central domain"/>
    <property type="match status" value="1"/>
</dbReference>
<dbReference type="SMART" id="SM00440">
    <property type="entry name" value="ZnF_C2C2"/>
    <property type="match status" value="1"/>
</dbReference>
<dbReference type="InterPro" id="IPR006289">
    <property type="entry name" value="TFSII"/>
</dbReference>
<dbReference type="Gene3D" id="2.20.25.10">
    <property type="match status" value="1"/>
</dbReference>
<dbReference type="SMART" id="SM00510">
    <property type="entry name" value="TFS2M"/>
    <property type="match status" value="1"/>
</dbReference>
<keyword evidence="5 10" id="KW-0862">Zinc</keyword>
<dbReference type="GO" id="GO:0006351">
    <property type="term" value="P:DNA-templated transcription"/>
    <property type="evidence" value="ECO:0007669"/>
    <property type="project" value="UniProtKB-UniRule"/>
</dbReference>
<keyword evidence="10" id="KW-0804">Transcription</keyword>
<feature type="region of interest" description="Disordered" evidence="11">
    <location>
        <begin position="93"/>
        <end position="148"/>
    </location>
</feature>
<dbReference type="InterPro" id="IPR001222">
    <property type="entry name" value="Znf_TFIIS"/>
</dbReference>
<feature type="domain" description="TFIIS N-terminal" evidence="13">
    <location>
        <begin position="2"/>
        <end position="95"/>
    </location>
</feature>
<dbReference type="SMART" id="SM00509">
    <property type="entry name" value="TFS2N"/>
    <property type="match status" value="1"/>
</dbReference>
<evidence type="ECO:0000256" key="5">
    <source>
        <dbReference type="ARBA" id="ARBA00022833"/>
    </source>
</evidence>
<evidence type="ECO:0000256" key="1">
    <source>
        <dbReference type="ARBA" id="ARBA00004123"/>
    </source>
</evidence>
<gene>
    <name evidence="15" type="primary">TCEA1</name>
    <name evidence="15" type="ORF">Ciccas_011654</name>
</gene>
<dbReference type="Gene3D" id="1.20.930.10">
    <property type="entry name" value="Conserved domain common to transcription factors TFIIS, elongin A, CRSP70"/>
    <property type="match status" value="1"/>
</dbReference>
<protein>
    <recommendedName>
        <fullName evidence="10">Transcription elongation factor</fullName>
    </recommendedName>
</protein>
<keyword evidence="4 8" id="KW-0863">Zinc-finger</keyword>
<comment type="subcellular location">
    <subcellularLocation>
        <location evidence="1 9 10">Nucleus</location>
    </subcellularLocation>
</comment>
<feature type="domain" description="TFIIS central" evidence="14">
    <location>
        <begin position="155"/>
        <end position="270"/>
    </location>
</feature>
<dbReference type="Proteomes" id="UP001626550">
    <property type="component" value="Unassembled WGS sequence"/>
</dbReference>
<dbReference type="CDD" id="cd00183">
    <property type="entry name" value="TFIIS_I"/>
    <property type="match status" value="1"/>
</dbReference>
<dbReference type="InterPro" id="IPR017923">
    <property type="entry name" value="TFIIS_N"/>
</dbReference>
<dbReference type="Pfam" id="PF07500">
    <property type="entry name" value="TFIIS_M"/>
    <property type="match status" value="1"/>
</dbReference>
<evidence type="ECO:0000256" key="9">
    <source>
        <dbReference type="PROSITE-ProRule" id="PRU00649"/>
    </source>
</evidence>
<dbReference type="GO" id="GO:0003677">
    <property type="term" value="F:DNA binding"/>
    <property type="evidence" value="ECO:0007669"/>
    <property type="project" value="UniProtKB-KW"/>
</dbReference>
<dbReference type="GO" id="GO:0005634">
    <property type="term" value="C:nucleus"/>
    <property type="evidence" value="ECO:0007669"/>
    <property type="project" value="UniProtKB-SubCell"/>
</dbReference>
<keyword evidence="15" id="KW-0251">Elongation factor</keyword>
<keyword evidence="10" id="KW-0238">DNA-binding</keyword>
<reference evidence="15 16" key="1">
    <citation type="submission" date="2024-11" db="EMBL/GenBank/DDBJ databases">
        <title>Adaptive evolution of stress response genes in parasites aligns with host niche diversity.</title>
        <authorList>
            <person name="Hahn C."/>
            <person name="Resl P."/>
        </authorList>
    </citation>
    <scope>NUCLEOTIDE SEQUENCE [LARGE SCALE GENOMIC DNA]</scope>
    <source>
        <strain evidence="15">EGGRZ-B1_66</strain>
        <tissue evidence="15">Body</tissue>
    </source>
</reference>
<comment type="function">
    <text evidence="7">Necessary for efficient RNA polymerase II transcription elongation past template-encoded arresting sites. The arresting sites in DNA have the property of trapping a certain fraction of elongating RNA polymerases that pass through, resulting in locked ternary complexes. Cleavage of the nascent transcript by S-II allows the resumption of elongation from the new 3'-terminus.</text>
</comment>
<dbReference type="PANTHER" id="PTHR11477">
    <property type="entry name" value="TRANSCRIPTION FACTOR S-II ZINC FINGER DOMAIN-CONTAINING PROTEIN"/>
    <property type="match status" value="1"/>
</dbReference>
<name>A0ABD2PQN9_9PLAT</name>
<dbReference type="PROSITE" id="PS51133">
    <property type="entry name" value="ZF_TFIIS_2"/>
    <property type="match status" value="1"/>
</dbReference>
<feature type="compositionally biased region" description="Basic and acidic residues" evidence="11">
    <location>
        <begin position="93"/>
        <end position="107"/>
    </location>
</feature>
<comment type="similarity">
    <text evidence="2 10">Belongs to the TFS-II family.</text>
</comment>
<keyword evidence="3 10" id="KW-0479">Metal-binding</keyword>
<evidence type="ECO:0000259" key="12">
    <source>
        <dbReference type="PROSITE" id="PS51133"/>
    </source>
</evidence>
<evidence type="ECO:0000259" key="14">
    <source>
        <dbReference type="PROSITE" id="PS51321"/>
    </source>
</evidence>